<dbReference type="AlphaFoldDB" id="A0A559SL87"/>
<dbReference type="RefSeq" id="WP_022717029.1">
    <property type="nucleotide sequence ID" value="NZ_ATTQ01000013.1"/>
</dbReference>
<comment type="caution">
    <text evidence="2">The sequence shown here is derived from an EMBL/GenBank/DDBJ whole genome shotgun (WGS) entry which is preliminary data.</text>
</comment>
<organism evidence="2 3">
    <name type="scientific">Rhizobium mongolense USDA 1844</name>
    <dbReference type="NCBI Taxonomy" id="1079460"/>
    <lineage>
        <taxon>Bacteria</taxon>
        <taxon>Pseudomonadati</taxon>
        <taxon>Pseudomonadota</taxon>
        <taxon>Alphaproteobacteria</taxon>
        <taxon>Hyphomicrobiales</taxon>
        <taxon>Rhizobiaceae</taxon>
        <taxon>Rhizobium/Agrobacterium group</taxon>
        <taxon>Rhizobium</taxon>
    </lineage>
</organism>
<dbReference type="PANTHER" id="PTHR22576:SF37">
    <property type="entry name" value="MUCOSA-ASSOCIATED LYMPHOID TISSUE LYMPHOMA TRANSLOCATION PROTEIN 1"/>
    <property type="match status" value="1"/>
</dbReference>
<evidence type="ECO:0000313" key="3">
    <source>
        <dbReference type="Proteomes" id="UP000319824"/>
    </source>
</evidence>
<dbReference type="Gene3D" id="3.40.50.1460">
    <property type="match status" value="1"/>
</dbReference>
<proteinExistence type="predicted"/>
<dbReference type="Pfam" id="PF00656">
    <property type="entry name" value="Peptidase_C14"/>
    <property type="match status" value="1"/>
</dbReference>
<dbReference type="SUPFAM" id="SSF52129">
    <property type="entry name" value="Caspase-like"/>
    <property type="match status" value="1"/>
</dbReference>
<dbReference type="GO" id="GO:0004197">
    <property type="term" value="F:cysteine-type endopeptidase activity"/>
    <property type="evidence" value="ECO:0007669"/>
    <property type="project" value="InterPro"/>
</dbReference>
<protein>
    <submittedName>
        <fullName evidence="2">Caspase domain-containing protein</fullName>
    </submittedName>
</protein>
<dbReference type="InterPro" id="IPR011600">
    <property type="entry name" value="Pept_C14_caspase"/>
</dbReference>
<gene>
    <name evidence="2" type="ORF">BCL32_3231</name>
</gene>
<dbReference type="GO" id="GO:0006508">
    <property type="term" value="P:proteolysis"/>
    <property type="evidence" value="ECO:0007669"/>
    <property type="project" value="InterPro"/>
</dbReference>
<dbReference type="InterPro" id="IPR018247">
    <property type="entry name" value="EF_Hand_1_Ca_BS"/>
</dbReference>
<accession>A0A559SL87</accession>
<dbReference type="InterPro" id="IPR052039">
    <property type="entry name" value="Caspase-related_regulators"/>
</dbReference>
<reference evidence="2 3" key="1">
    <citation type="submission" date="2019-06" db="EMBL/GenBank/DDBJ databases">
        <title>Pac Bio to generate improved reference genome sequences for organisms with transposon mutant libraries (support for FEBA project).</title>
        <authorList>
            <person name="Blow M."/>
        </authorList>
    </citation>
    <scope>NUCLEOTIDE SEQUENCE [LARGE SCALE GENOMIC DNA]</scope>
    <source>
        <strain evidence="2 3">USDA 1844</strain>
    </source>
</reference>
<dbReference type="InterPro" id="IPR029030">
    <property type="entry name" value="Caspase-like_dom_sf"/>
</dbReference>
<dbReference type="PANTHER" id="PTHR22576">
    <property type="entry name" value="MUCOSA ASSOCIATED LYMPHOID TISSUE LYMPHOMA TRANSLOCATION PROTEIN 1/PARACASPASE"/>
    <property type="match status" value="1"/>
</dbReference>
<evidence type="ECO:0000259" key="1">
    <source>
        <dbReference type="Pfam" id="PF00656"/>
    </source>
</evidence>
<dbReference type="EMBL" id="VISO01000003">
    <property type="protein sequence ID" value="TVZ63113.1"/>
    <property type="molecule type" value="Genomic_DNA"/>
</dbReference>
<evidence type="ECO:0000313" key="2">
    <source>
        <dbReference type="EMBL" id="TVZ63113.1"/>
    </source>
</evidence>
<feature type="domain" description="Peptidase C14 caspase" evidence="1">
    <location>
        <begin position="2"/>
        <end position="140"/>
    </location>
</feature>
<name>A0A559SL87_9HYPH</name>
<dbReference type="Proteomes" id="UP000319824">
    <property type="component" value="Unassembled WGS sequence"/>
</dbReference>
<sequence length="280" mass="30488">MRRAVVIASNGPQDLNQLKYAETDAHNVTAILSDLACNFTVQGLIGSDAATARSKLFLASDSCTEEDTFLVYLVGHGMLDGNDLFFLFADSRPNSLMGTCLRGDEVLAAMRKCKAGNKLLVLDCCNAGQVVGRTGLRLGSTSRIKMEDIGFQKSDLFEMILASDALESAREFDFLKAGFLTAVICDALSHSRHEADRDGDGAISVTDVVEWLGIRAKRHNNAHDRDEHVPMPRSVGVGHGKTFLTRPPHDFPRYEVKSGDGIPHIVLPISHKSIAYTIGK</sequence>
<dbReference type="PROSITE" id="PS00018">
    <property type="entry name" value="EF_HAND_1"/>
    <property type="match status" value="1"/>
</dbReference>